<keyword evidence="2" id="KW-0235">DNA replication</keyword>
<dbReference type="SMART" id="SM00382">
    <property type="entry name" value="AAA"/>
    <property type="match status" value="1"/>
</dbReference>
<evidence type="ECO:0000256" key="1">
    <source>
        <dbReference type="ARBA" id="ARBA00022490"/>
    </source>
</evidence>
<dbReference type="EMBL" id="CAFBLU010000008">
    <property type="protein sequence ID" value="CAB4869688.1"/>
    <property type="molecule type" value="Genomic_DNA"/>
</dbReference>
<dbReference type="AlphaFoldDB" id="A0A6J7DK15"/>
<dbReference type="GO" id="GO:0003697">
    <property type="term" value="F:single-stranded DNA binding"/>
    <property type="evidence" value="ECO:0007669"/>
    <property type="project" value="InterPro"/>
</dbReference>
<evidence type="ECO:0000259" key="6">
    <source>
        <dbReference type="SMART" id="SM00382"/>
    </source>
</evidence>
<keyword evidence="1" id="KW-0963">Cytoplasm</keyword>
<keyword evidence="5" id="KW-0238">DNA-binding</keyword>
<reference evidence="7" key="1">
    <citation type="submission" date="2020-05" db="EMBL/GenBank/DDBJ databases">
        <authorList>
            <person name="Chiriac C."/>
            <person name="Salcher M."/>
            <person name="Ghai R."/>
            <person name="Kavagutti S V."/>
        </authorList>
    </citation>
    <scope>NUCLEOTIDE SEQUENCE</scope>
</reference>
<dbReference type="HAMAP" id="MF_00365">
    <property type="entry name" value="RecF"/>
    <property type="match status" value="1"/>
</dbReference>
<dbReference type="InterPro" id="IPR001238">
    <property type="entry name" value="DNA-binding_RecF"/>
</dbReference>
<dbReference type="InterPro" id="IPR038729">
    <property type="entry name" value="Rad50/SbcC_AAA"/>
</dbReference>
<name>A0A6J7DK15_9ZZZZ</name>
<dbReference type="GO" id="GO:0000731">
    <property type="term" value="P:DNA synthesis involved in DNA repair"/>
    <property type="evidence" value="ECO:0007669"/>
    <property type="project" value="TreeGrafter"/>
</dbReference>
<evidence type="ECO:0000256" key="4">
    <source>
        <dbReference type="ARBA" id="ARBA00022840"/>
    </source>
</evidence>
<organism evidence="7">
    <name type="scientific">freshwater metagenome</name>
    <dbReference type="NCBI Taxonomy" id="449393"/>
    <lineage>
        <taxon>unclassified sequences</taxon>
        <taxon>metagenomes</taxon>
        <taxon>ecological metagenomes</taxon>
    </lineage>
</organism>
<feature type="domain" description="AAA+ ATPase" evidence="6">
    <location>
        <begin position="22"/>
        <end position="356"/>
    </location>
</feature>
<dbReference type="GO" id="GO:0005524">
    <property type="term" value="F:ATP binding"/>
    <property type="evidence" value="ECO:0007669"/>
    <property type="project" value="UniProtKB-KW"/>
</dbReference>
<dbReference type="InterPro" id="IPR027417">
    <property type="entry name" value="P-loop_NTPase"/>
</dbReference>
<evidence type="ECO:0000256" key="3">
    <source>
        <dbReference type="ARBA" id="ARBA00022741"/>
    </source>
</evidence>
<protein>
    <submittedName>
        <fullName evidence="7">Unannotated protein</fullName>
    </submittedName>
</protein>
<dbReference type="InterPro" id="IPR018078">
    <property type="entry name" value="DNA-binding_RecF_CS"/>
</dbReference>
<accession>A0A6J7DK15</accession>
<evidence type="ECO:0000313" key="7">
    <source>
        <dbReference type="EMBL" id="CAB4869688.1"/>
    </source>
</evidence>
<dbReference type="SUPFAM" id="SSF52540">
    <property type="entry name" value="P-loop containing nucleoside triphosphate hydrolases"/>
    <property type="match status" value="1"/>
</dbReference>
<sequence length="365" mass="39811">MRVLDLDLRDFRSHHRLHLKPGASLTVIAGPNGSGKTNILEALHFGLTGTSCRAAMDRQTIAWKESTTRVEVGFENKSVVHTTAVALQRSGEKLTTLDGAAPERFEAGLDRPAVLVFLPDRLSLITGSPTERRSHFDQLTASLDHTSAAMKASYTRALTQRNALLGSAQRSGSTPTSLSAWNEQLTELGTGLIRSRDETVEALSEPIAEAAVSLGLTGELVLTHRPGGARDPDTFRSELEERTQQDINRGFTGYGPHRAEFIFKREGHDLKSTGSQGEKRMALLSLLLAERELITQRTGTTPLLLLDDVMSELDADRRQFLTNTVYGVGQCVITATEFEHVPAPKDDAVVLIALGQPPEEELRAA</sequence>
<dbReference type="GO" id="GO:0016887">
    <property type="term" value="F:ATP hydrolysis activity"/>
    <property type="evidence" value="ECO:0007669"/>
    <property type="project" value="InterPro"/>
</dbReference>
<evidence type="ECO:0000256" key="2">
    <source>
        <dbReference type="ARBA" id="ARBA00022705"/>
    </source>
</evidence>
<dbReference type="Gene3D" id="1.20.1050.90">
    <property type="entry name" value="RecF/RecN/SMC, N-terminal domain"/>
    <property type="match status" value="1"/>
</dbReference>
<keyword evidence="3" id="KW-0547">Nucleotide-binding</keyword>
<proteinExistence type="inferred from homology"/>
<dbReference type="InterPro" id="IPR003593">
    <property type="entry name" value="AAA+_ATPase"/>
</dbReference>
<dbReference type="PANTHER" id="PTHR32182:SF0">
    <property type="entry name" value="DNA REPLICATION AND REPAIR PROTEIN RECF"/>
    <property type="match status" value="1"/>
</dbReference>
<dbReference type="Pfam" id="PF13476">
    <property type="entry name" value="AAA_23"/>
    <property type="match status" value="1"/>
</dbReference>
<dbReference type="Gene3D" id="3.40.50.300">
    <property type="entry name" value="P-loop containing nucleotide triphosphate hydrolases"/>
    <property type="match status" value="1"/>
</dbReference>
<dbReference type="PROSITE" id="PS00618">
    <property type="entry name" value="RECF_2"/>
    <property type="match status" value="1"/>
</dbReference>
<evidence type="ECO:0000256" key="5">
    <source>
        <dbReference type="ARBA" id="ARBA00023125"/>
    </source>
</evidence>
<dbReference type="GO" id="GO:0006302">
    <property type="term" value="P:double-strand break repair"/>
    <property type="evidence" value="ECO:0007669"/>
    <property type="project" value="InterPro"/>
</dbReference>
<dbReference type="InterPro" id="IPR042174">
    <property type="entry name" value="RecF_2"/>
</dbReference>
<dbReference type="PANTHER" id="PTHR32182">
    <property type="entry name" value="DNA REPLICATION AND REPAIR PROTEIN RECF"/>
    <property type="match status" value="1"/>
</dbReference>
<keyword evidence="4" id="KW-0067">ATP-binding</keyword>
<dbReference type="GO" id="GO:0006260">
    <property type="term" value="P:DNA replication"/>
    <property type="evidence" value="ECO:0007669"/>
    <property type="project" value="UniProtKB-KW"/>
</dbReference>
<gene>
    <name evidence="7" type="ORF">UFOPK3444_00650</name>
</gene>
<dbReference type="NCBIfam" id="TIGR00611">
    <property type="entry name" value="recf"/>
    <property type="match status" value="1"/>
</dbReference>